<gene>
    <name evidence="1" type="ORF">PICST_32946</name>
</gene>
<accession>A3LXU8</accession>
<dbReference type="eggNOG" id="ENOG502QWSS">
    <property type="taxonomic scope" value="Eukaryota"/>
</dbReference>
<dbReference type="OrthoDB" id="5308060at2759"/>
<keyword evidence="2" id="KW-1185">Reference proteome</keyword>
<dbReference type="RefSeq" id="XP_001385555.2">
    <property type="nucleotide sequence ID" value="XM_001385518.1"/>
</dbReference>
<dbReference type="KEGG" id="pic:PICST_32946"/>
<name>A3LXU8_PICST</name>
<dbReference type="InterPro" id="IPR013952">
    <property type="entry name" value="DUF1776_fun"/>
</dbReference>
<evidence type="ECO:0008006" key="3">
    <source>
        <dbReference type="Google" id="ProtNLM"/>
    </source>
</evidence>
<dbReference type="PANTHER" id="PTHR43313:SF1">
    <property type="entry name" value="3BETA-HYDROXYSTEROID DEHYDROGENASE DHS-16"/>
    <property type="match status" value="1"/>
</dbReference>
<evidence type="ECO:0000313" key="1">
    <source>
        <dbReference type="EMBL" id="ABN67526.2"/>
    </source>
</evidence>
<proteinExistence type="predicted"/>
<dbReference type="GeneID" id="4839924"/>
<dbReference type="HOGENOM" id="CLU_022136_0_0_1"/>
<evidence type="ECO:0000313" key="2">
    <source>
        <dbReference type="Proteomes" id="UP000002258"/>
    </source>
</evidence>
<sequence length="426" mass="48360">MVAEPVQATLETLSYFYRKSSDFLSSSQEKLFEGNSLDKLTSLYPFDIANDDSLVSITRGRSQTSWLSRCFDQKWKSLTILTIGLGTVGSIWYYHKNYGSQSISSRTHKQNHSSVNTRRVPKLSNGARRDIVLVVGSPTEPLTRLIALDFEKRGFIVYLTILDEKDFKYVESNPITDDINYLNLNDTLSYESQLSKFQQLLELPVIPFPGAEPHNLRLVGVVFAPSLFFPIGPIENITVATWTKFTDRELLYLKLFSSGLISLIRNQQSKTILISTNIVSSLEIPYHAPETLFQNHLKHLFTTLTREVRQHGLSVTQVRLGNLHLSNQRSNSGSRIANLVNSEIRSWDEDMRSLYADSFSKAQYKANPIKSTGGRGTSLRELYHILFDLLYSKGRSPGIVYCGTGARAYAIISKLLPESWLEWILR</sequence>
<dbReference type="PANTHER" id="PTHR43313">
    <property type="entry name" value="SHORT-CHAIN DEHYDROGENASE/REDUCTASE FAMILY 9C"/>
    <property type="match status" value="1"/>
</dbReference>
<dbReference type="Proteomes" id="UP000002258">
    <property type="component" value="Chromosome 6"/>
</dbReference>
<dbReference type="InParanoid" id="A3LXU8"/>
<reference evidence="1 2" key="1">
    <citation type="journal article" date="2007" name="Nat. Biotechnol.">
        <title>Genome sequence of the lignocellulose-bioconverting and xylose-fermenting yeast Pichia stipitis.</title>
        <authorList>
            <person name="Jeffries T.W."/>
            <person name="Grigoriev I.V."/>
            <person name="Grimwood J."/>
            <person name="Laplaza J.M."/>
            <person name="Aerts A."/>
            <person name="Salamov A."/>
            <person name="Schmutz J."/>
            <person name="Lindquist E."/>
            <person name="Dehal P."/>
            <person name="Shapiro H."/>
            <person name="Jin Y.S."/>
            <person name="Passoth V."/>
            <person name="Richardson P.M."/>
        </authorList>
    </citation>
    <scope>NUCLEOTIDE SEQUENCE [LARGE SCALE GENOMIC DNA]</scope>
    <source>
        <strain evidence="2">ATCC 58785 / CBS 6054 / NBRC 10063 / NRRL Y-11545</strain>
    </source>
</reference>
<organism evidence="1 2">
    <name type="scientific">Scheffersomyces stipitis (strain ATCC 58785 / CBS 6054 / NBRC 10063 / NRRL Y-11545)</name>
    <name type="common">Yeast</name>
    <name type="synonym">Pichia stipitis</name>
    <dbReference type="NCBI Taxonomy" id="322104"/>
    <lineage>
        <taxon>Eukaryota</taxon>
        <taxon>Fungi</taxon>
        <taxon>Dikarya</taxon>
        <taxon>Ascomycota</taxon>
        <taxon>Saccharomycotina</taxon>
        <taxon>Pichiomycetes</taxon>
        <taxon>Debaryomycetaceae</taxon>
        <taxon>Scheffersomyces</taxon>
    </lineage>
</organism>
<dbReference type="STRING" id="322104.A3LXU8"/>
<dbReference type="OMA" id="HDVRRYS"/>
<dbReference type="Pfam" id="PF08643">
    <property type="entry name" value="DUF1776"/>
    <property type="match status" value="1"/>
</dbReference>
<dbReference type="AlphaFoldDB" id="A3LXU8"/>
<protein>
    <recommendedName>
        <fullName evidence="3">DUF1776-domain-containing protein</fullName>
    </recommendedName>
</protein>
<dbReference type="EMBL" id="CP000500">
    <property type="protein sequence ID" value="ABN67526.2"/>
    <property type="molecule type" value="Genomic_DNA"/>
</dbReference>